<proteinExistence type="predicted"/>
<accession>A0A402CDX6</accession>
<comment type="caution">
    <text evidence="2">The sequence shown here is derived from an EMBL/GenBank/DDBJ whole genome shotgun (WGS) entry which is preliminary data.</text>
</comment>
<name>A0A402CDX6_RHOWR</name>
<reference evidence="2 3" key="1">
    <citation type="submission" date="2018-11" db="EMBL/GenBank/DDBJ databases">
        <title>Microbial catabolism of amino acid.</title>
        <authorList>
            <person name="Hibi M."/>
            <person name="Ogawa J."/>
        </authorList>
    </citation>
    <scope>NUCLEOTIDE SEQUENCE [LARGE SCALE GENOMIC DNA]</scope>
    <source>
        <strain evidence="2 3">C31-06</strain>
    </source>
</reference>
<organism evidence="2 3">
    <name type="scientific">Rhodococcus wratislaviensis</name>
    <name type="common">Tsukamurella wratislaviensis</name>
    <dbReference type="NCBI Taxonomy" id="44752"/>
    <lineage>
        <taxon>Bacteria</taxon>
        <taxon>Bacillati</taxon>
        <taxon>Actinomycetota</taxon>
        <taxon>Actinomycetes</taxon>
        <taxon>Mycobacteriales</taxon>
        <taxon>Nocardiaceae</taxon>
        <taxon>Rhodococcus</taxon>
    </lineage>
</organism>
<feature type="transmembrane region" description="Helical" evidence="1">
    <location>
        <begin position="6"/>
        <end position="28"/>
    </location>
</feature>
<keyword evidence="1" id="KW-1133">Transmembrane helix</keyword>
<keyword evidence="1" id="KW-0812">Transmembrane</keyword>
<feature type="transmembrane region" description="Helical" evidence="1">
    <location>
        <begin position="49"/>
        <end position="67"/>
    </location>
</feature>
<keyword evidence="1" id="KW-0472">Membrane</keyword>
<dbReference type="EMBL" id="BHYM01000046">
    <property type="protein sequence ID" value="GCE41796.1"/>
    <property type="molecule type" value="Genomic_DNA"/>
</dbReference>
<gene>
    <name evidence="2" type="ORF">Rhow_005455</name>
</gene>
<dbReference type="InterPro" id="IPR036259">
    <property type="entry name" value="MFS_trans_sf"/>
</dbReference>
<evidence type="ECO:0000313" key="2">
    <source>
        <dbReference type="EMBL" id="GCE41796.1"/>
    </source>
</evidence>
<evidence type="ECO:0000313" key="3">
    <source>
        <dbReference type="Proteomes" id="UP000287519"/>
    </source>
</evidence>
<protein>
    <submittedName>
        <fullName evidence="2">Multidrug resistance protein B</fullName>
    </submittedName>
</protein>
<dbReference type="SUPFAM" id="SSF103473">
    <property type="entry name" value="MFS general substrate transporter"/>
    <property type="match status" value="1"/>
</dbReference>
<dbReference type="AlphaFoldDB" id="A0A402CDX6"/>
<feature type="transmembrane region" description="Helical" evidence="1">
    <location>
        <begin position="73"/>
        <end position="93"/>
    </location>
</feature>
<dbReference type="Proteomes" id="UP000287519">
    <property type="component" value="Unassembled WGS sequence"/>
</dbReference>
<evidence type="ECO:0000256" key="1">
    <source>
        <dbReference type="SAM" id="Phobius"/>
    </source>
</evidence>
<keyword evidence="3" id="KW-1185">Reference proteome</keyword>
<sequence>MAILGAVTLAAAGAGIGLTFPHLMVAAMQSTDDAQEGAKAAAGLNTVELIAMAVGSAVAGVLVNLGAPSTLAAAQLLFLGLGVIATAGVFTAYRATREAGRDVADPS</sequence>